<dbReference type="EMBL" id="DTDV01000007">
    <property type="protein sequence ID" value="HGK23319.1"/>
    <property type="molecule type" value="Genomic_DNA"/>
</dbReference>
<comment type="caution">
    <text evidence="1">The sequence shown here is derived from an EMBL/GenBank/DDBJ whole genome shotgun (WGS) entry which is preliminary data.</text>
</comment>
<evidence type="ECO:0008006" key="2">
    <source>
        <dbReference type="Google" id="ProtNLM"/>
    </source>
</evidence>
<evidence type="ECO:0000313" key="1">
    <source>
        <dbReference type="EMBL" id="HGK23319.1"/>
    </source>
</evidence>
<reference evidence="1" key="1">
    <citation type="journal article" date="2020" name="mSystems">
        <title>Genome- and Community-Level Interaction Insights into Carbon Utilization and Element Cycling Functions of Hydrothermarchaeota in Hydrothermal Sediment.</title>
        <authorList>
            <person name="Zhou Z."/>
            <person name="Liu Y."/>
            <person name="Xu W."/>
            <person name="Pan J."/>
            <person name="Luo Z.H."/>
            <person name="Li M."/>
        </authorList>
    </citation>
    <scope>NUCLEOTIDE SEQUENCE [LARGE SCALE GENOMIC DNA]</scope>
    <source>
        <strain evidence="1">SpSt-70</strain>
    </source>
</reference>
<name>A0A7C2CWP9_DICTH</name>
<protein>
    <recommendedName>
        <fullName evidence="2">Transcriptional regulator HTH-type FeoC domain-containing protein</fullName>
    </recommendedName>
</protein>
<dbReference type="AlphaFoldDB" id="A0A7C2CWP9"/>
<proteinExistence type="predicted"/>
<sequence>MIEKVIEYLKNKNNIVDVKKLKKDLSLSDEEWDLILLQLKDLGYIKEINKLSPNKCKSCPYIRVCSQQCLQSEILYFELPHKDQNSE</sequence>
<accession>A0A7C2CWP9</accession>
<organism evidence="1">
    <name type="scientific">Dictyoglomus thermophilum</name>
    <dbReference type="NCBI Taxonomy" id="14"/>
    <lineage>
        <taxon>Bacteria</taxon>
        <taxon>Pseudomonadati</taxon>
        <taxon>Dictyoglomota</taxon>
        <taxon>Dictyoglomia</taxon>
        <taxon>Dictyoglomales</taxon>
        <taxon>Dictyoglomaceae</taxon>
        <taxon>Dictyoglomus</taxon>
    </lineage>
</organism>
<gene>
    <name evidence="1" type="ORF">ENU78_02545</name>
</gene>